<dbReference type="RefSeq" id="WP_148753386.1">
    <property type="nucleotide sequence ID" value="NZ_VSSR01000040.1"/>
</dbReference>
<dbReference type="AlphaFoldDB" id="A0A5S4WF99"/>
<protein>
    <submittedName>
        <fullName evidence="2">Nuclear transport factor 2 family protein</fullName>
    </submittedName>
</protein>
<proteinExistence type="predicted"/>
<accession>A0A5S4WF99</accession>
<evidence type="ECO:0000313" key="2">
    <source>
        <dbReference type="EMBL" id="TYL80846.1"/>
    </source>
</evidence>
<dbReference type="Gene3D" id="3.10.450.50">
    <property type="match status" value="1"/>
</dbReference>
<dbReference type="InterPro" id="IPR032710">
    <property type="entry name" value="NTF2-like_dom_sf"/>
</dbReference>
<organism evidence="2 3">
    <name type="scientific">Bradyrhizobium cytisi</name>
    <dbReference type="NCBI Taxonomy" id="515489"/>
    <lineage>
        <taxon>Bacteria</taxon>
        <taxon>Pseudomonadati</taxon>
        <taxon>Pseudomonadota</taxon>
        <taxon>Alphaproteobacteria</taxon>
        <taxon>Hyphomicrobiales</taxon>
        <taxon>Nitrobacteraceae</taxon>
        <taxon>Bradyrhizobium</taxon>
    </lineage>
</organism>
<reference evidence="2 3" key="1">
    <citation type="submission" date="2019-08" db="EMBL/GenBank/DDBJ databases">
        <title>Bradyrhizobium hipponensis sp. nov., a rhizobium isolated from a Lupinus angustifolius root nodule in Tunisia.</title>
        <authorList>
            <person name="Off K."/>
            <person name="Rejili M."/>
            <person name="Mars M."/>
            <person name="Brachmann A."/>
            <person name="Marin M."/>
        </authorList>
    </citation>
    <scope>NUCLEOTIDE SEQUENCE [LARGE SCALE GENOMIC DNA]</scope>
    <source>
        <strain evidence="2 3">CTAW11</strain>
    </source>
</reference>
<dbReference type="InterPro" id="IPR037401">
    <property type="entry name" value="SnoaL-like"/>
</dbReference>
<sequence length="153" mass="17881">MNEASLPRDLMTAGATPIERMYFAWNDALSQNDADTLLALYAEDAWFESPLVPHLLGIERGWLRGRKELRPLFDLLAIRKPPVRQYYRTGYLTDGKRLIWEYPRDAGKGEQMDFVEAMELDDDGLIQRHCVYWGWFGFRVLQRNQYHSVAEPA</sequence>
<gene>
    <name evidence="2" type="ORF">FXB38_23730</name>
</gene>
<dbReference type="Proteomes" id="UP000324853">
    <property type="component" value="Unassembled WGS sequence"/>
</dbReference>
<comment type="caution">
    <text evidence="2">The sequence shown here is derived from an EMBL/GenBank/DDBJ whole genome shotgun (WGS) entry which is preliminary data.</text>
</comment>
<dbReference type="OrthoDB" id="7375782at2"/>
<keyword evidence="3" id="KW-1185">Reference proteome</keyword>
<name>A0A5S4WF99_9BRAD</name>
<dbReference type="SUPFAM" id="SSF54427">
    <property type="entry name" value="NTF2-like"/>
    <property type="match status" value="1"/>
</dbReference>
<dbReference type="Pfam" id="PF12680">
    <property type="entry name" value="SnoaL_2"/>
    <property type="match status" value="1"/>
</dbReference>
<dbReference type="EMBL" id="VSSR01000040">
    <property type="protein sequence ID" value="TYL80846.1"/>
    <property type="molecule type" value="Genomic_DNA"/>
</dbReference>
<feature type="domain" description="SnoaL-like" evidence="1">
    <location>
        <begin position="24"/>
        <end position="129"/>
    </location>
</feature>
<evidence type="ECO:0000313" key="3">
    <source>
        <dbReference type="Proteomes" id="UP000324853"/>
    </source>
</evidence>
<evidence type="ECO:0000259" key="1">
    <source>
        <dbReference type="Pfam" id="PF12680"/>
    </source>
</evidence>